<evidence type="ECO:0000313" key="3">
    <source>
        <dbReference type="Proteomes" id="UP001529491"/>
    </source>
</evidence>
<sequence>MKKQRGVVLFFSIIILLIMTVIGVALAVNSTQSIRMAGAGSERVEAVAHAHGAQDQLIADNRGTNLANLPTQVSTIQDGNFNVESTLTRLTDGDVDCVRSRLASQASLIRCVPIEVSSQATFGRNNMGQITVVAGIEQEVLAGTGK</sequence>
<proteinExistence type="predicted"/>
<name>A0ABZ0K3A3_9GAMM</name>
<dbReference type="Proteomes" id="UP001529491">
    <property type="component" value="Chromosome"/>
</dbReference>
<dbReference type="EMBL" id="CP136522">
    <property type="protein sequence ID" value="WOT07024.1"/>
    <property type="molecule type" value="Genomic_DNA"/>
</dbReference>
<evidence type="ECO:0000259" key="1">
    <source>
        <dbReference type="Pfam" id="PF14341"/>
    </source>
</evidence>
<dbReference type="RefSeq" id="WP_310472983.1">
    <property type="nucleotide sequence ID" value="NZ_CP136522.1"/>
</dbReference>
<reference evidence="2 3" key="1">
    <citation type="submission" date="2023-10" db="EMBL/GenBank/DDBJ databases">
        <title>Complete genome sequence of Shewanella sp. DAU334.</title>
        <authorList>
            <person name="Lee Y.-S."/>
            <person name="Jeong H.-R."/>
            <person name="Hwang E.-J."/>
            <person name="Choi Y.-L."/>
            <person name="Kim G.-D."/>
        </authorList>
    </citation>
    <scope>NUCLEOTIDE SEQUENCE [LARGE SCALE GENOMIC DNA]</scope>
    <source>
        <strain evidence="2 3">DAU334</strain>
    </source>
</reference>
<organism evidence="2 3">
    <name type="scientific">Shewanella youngdeokensis</name>
    <dbReference type="NCBI Taxonomy" id="2999068"/>
    <lineage>
        <taxon>Bacteria</taxon>
        <taxon>Pseudomonadati</taxon>
        <taxon>Pseudomonadota</taxon>
        <taxon>Gammaproteobacteria</taxon>
        <taxon>Alteromonadales</taxon>
        <taxon>Shewanellaceae</taxon>
        <taxon>Shewanella</taxon>
    </lineage>
</organism>
<evidence type="ECO:0000313" key="2">
    <source>
        <dbReference type="EMBL" id="WOT07024.1"/>
    </source>
</evidence>
<accession>A0ABZ0K3A3</accession>
<protein>
    <submittedName>
        <fullName evidence="2">Pilus assembly PilX N-terminal domain-containing protein</fullName>
    </submittedName>
</protein>
<dbReference type="Pfam" id="PF14341">
    <property type="entry name" value="PilX_N"/>
    <property type="match status" value="1"/>
</dbReference>
<keyword evidence="3" id="KW-1185">Reference proteome</keyword>
<dbReference type="InterPro" id="IPR025746">
    <property type="entry name" value="PilX_N_dom"/>
</dbReference>
<gene>
    <name evidence="2" type="ORF">RGE70_13270</name>
</gene>
<feature type="domain" description="Type 4 fimbrial biogenesis protein PilX N-terminal" evidence="1">
    <location>
        <begin position="5"/>
        <end position="46"/>
    </location>
</feature>